<protein>
    <submittedName>
        <fullName evidence="3">LuxR family transcriptional regulator</fullName>
    </submittedName>
</protein>
<dbReference type="Proteomes" id="UP000550729">
    <property type="component" value="Unassembled WGS sequence"/>
</dbReference>
<evidence type="ECO:0000259" key="1">
    <source>
        <dbReference type="PROSITE" id="PS50043"/>
    </source>
</evidence>
<feature type="domain" description="HD-GYP" evidence="2">
    <location>
        <begin position="247"/>
        <end position="443"/>
    </location>
</feature>
<dbReference type="PANTHER" id="PTHR45228">
    <property type="entry name" value="CYCLIC DI-GMP PHOSPHODIESTERASE TM_0186-RELATED"/>
    <property type="match status" value="1"/>
</dbReference>
<dbReference type="SMART" id="SM00421">
    <property type="entry name" value="HTH_LUXR"/>
    <property type="match status" value="1"/>
</dbReference>
<dbReference type="GO" id="GO:0003677">
    <property type="term" value="F:DNA binding"/>
    <property type="evidence" value="ECO:0007669"/>
    <property type="project" value="InterPro"/>
</dbReference>
<dbReference type="PANTHER" id="PTHR45228:SF5">
    <property type="entry name" value="CYCLIC DI-GMP PHOSPHODIESTERASE VC_1348-RELATED"/>
    <property type="match status" value="1"/>
</dbReference>
<dbReference type="PROSITE" id="PS51832">
    <property type="entry name" value="HD_GYP"/>
    <property type="match status" value="1"/>
</dbReference>
<dbReference type="InterPro" id="IPR016032">
    <property type="entry name" value="Sig_transdc_resp-reg_C-effctor"/>
</dbReference>
<dbReference type="CDD" id="cd00077">
    <property type="entry name" value="HDc"/>
    <property type="match status" value="1"/>
</dbReference>
<dbReference type="PROSITE" id="PS50043">
    <property type="entry name" value="HTH_LUXR_2"/>
    <property type="match status" value="1"/>
</dbReference>
<proteinExistence type="predicted"/>
<dbReference type="InterPro" id="IPR037522">
    <property type="entry name" value="HD_GYP_dom"/>
</dbReference>
<dbReference type="SUPFAM" id="SSF109604">
    <property type="entry name" value="HD-domain/PDEase-like"/>
    <property type="match status" value="1"/>
</dbReference>
<keyword evidence="4" id="KW-1185">Reference proteome</keyword>
<feature type="domain" description="HTH luxR-type" evidence="1">
    <location>
        <begin position="438"/>
        <end position="503"/>
    </location>
</feature>
<accession>A0A848KYV1</accession>
<reference evidence="3 4" key="1">
    <citation type="submission" date="2020-04" db="EMBL/GenBank/DDBJ databases">
        <title>Gordonia sp. nov. TBRC 11910.</title>
        <authorList>
            <person name="Suriyachadkun C."/>
        </authorList>
    </citation>
    <scope>NUCLEOTIDE SEQUENCE [LARGE SCALE GENOMIC DNA]</scope>
    <source>
        <strain evidence="3 4">TBRC 11910</strain>
    </source>
</reference>
<dbReference type="Gene3D" id="1.10.3210.10">
    <property type="entry name" value="Hypothetical protein af1432"/>
    <property type="match status" value="2"/>
</dbReference>
<name>A0A848KYV1_9ACTN</name>
<dbReference type="EMBL" id="JABBNB010000007">
    <property type="protein sequence ID" value="NMO01381.1"/>
    <property type="molecule type" value="Genomic_DNA"/>
</dbReference>
<dbReference type="CDD" id="cd06170">
    <property type="entry name" value="LuxR_C_like"/>
    <property type="match status" value="1"/>
</dbReference>
<evidence type="ECO:0000313" key="3">
    <source>
        <dbReference type="EMBL" id="NMO01381.1"/>
    </source>
</evidence>
<comment type="caution">
    <text evidence="3">The sequence shown here is derived from an EMBL/GenBank/DDBJ whole genome shotgun (WGS) entry which is preliminary data.</text>
</comment>
<dbReference type="Pfam" id="PF00196">
    <property type="entry name" value="GerE"/>
    <property type="match status" value="1"/>
</dbReference>
<dbReference type="GO" id="GO:0006355">
    <property type="term" value="P:regulation of DNA-templated transcription"/>
    <property type="evidence" value="ECO:0007669"/>
    <property type="project" value="InterPro"/>
</dbReference>
<dbReference type="SUPFAM" id="SSF46894">
    <property type="entry name" value="C-terminal effector domain of the bipartite response regulators"/>
    <property type="match status" value="1"/>
</dbReference>
<dbReference type="PROSITE" id="PS00622">
    <property type="entry name" value="HTH_LUXR_1"/>
    <property type="match status" value="1"/>
</dbReference>
<dbReference type="InterPro" id="IPR052020">
    <property type="entry name" value="Cyclic_di-GMP/3'3'-cGAMP_PDE"/>
</dbReference>
<evidence type="ECO:0000259" key="2">
    <source>
        <dbReference type="PROSITE" id="PS51832"/>
    </source>
</evidence>
<dbReference type="Gene3D" id="1.10.10.10">
    <property type="entry name" value="Winged helix-like DNA-binding domain superfamily/Winged helix DNA-binding domain"/>
    <property type="match status" value="1"/>
</dbReference>
<organism evidence="3 4">
    <name type="scientific">Gordonia asplenii</name>
    <dbReference type="NCBI Taxonomy" id="2725283"/>
    <lineage>
        <taxon>Bacteria</taxon>
        <taxon>Bacillati</taxon>
        <taxon>Actinomycetota</taxon>
        <taxon>Actinomycetes</taxon>
        <taxon>Mycobacteriales</taxon>
        <taxon>Gordoniaceae</taxon>
        <taxon>Gordonia</taxon>
    </lineage>
</organism>
<sequence length="508" mass="55285">MAELVASLSIATDLGLGLPEDHVLRQTLIATELGVRAGFTPEQRTSVFYVSLLAWVGCISDSHEMARSFGDDLRVRSQSYLVDKTGMEMMRFMLAQVMRGRPPLEGVAMVARALASGFSDATDSFVTHCQTTGDIADRLELSPRVRESLRQVFERWDGNGTPDGIGGLAIDPVVRVVQIADDAEVLHRQSGLDAAVEMLRDRRGTEFDPDLVDLLIEHAPTIFDELTHTDVCEMVTQVAKTLESPLTPMEFDSAMEVFGDYADLKSPWFTGHSRASARLAQAAASAAGLTEAQCRLVRNAALVCHLGRTGVSTGIWDKTGPLTTAEIERIRSVPYLTESILRRQPRLAELGSLAAMVHERVDGSGYPRGLSGAALPMTARILAVADWYQTMAEERPHRGAVPSEQRAAMLRQQVSEGRFDDAAARAVLTAAGHRVSRRTSAVAGLTDREIQVLALLVRGTPNKEIAERLHISRRTVGTHVEHIYAKIGVSTRGAAAMFAMRHGLVGAE</sequence>
<dbReference type="InterPro" id="IPR003607">
    <property type="entry name" value="HD/PDEase_dom"/>
</dbReference>
<evidence type="ECO:0000313" key="4">
    <source>
        <dbReference type="Proteomes" id="UP000550729"/>
    </source>
</evidence>
<dbReference type="InterPro" id="IPR000792">
    <property type="entry name" value="Tscrpt_reg_LuxR_C"/>
</dbReference>
<dbReference type="Pfam" id="PF13487">
    <property type="entry name" value="HD_5"/>
    <property type="match status" value="2"/>
</dbReference>
<gene>
    <name evidence="3" type="ORF">HH308_09155</name>
</gene>
<dbReference type="AlphaFoldDB" id="A0A848KYV1"/>
<dbReference type="InterPro" id="IPR036388">
    <property type="entry name" value="WH-like_DNA-bd_sf"/>
</dbReference>
<dbReference type="PRINTS" id="PR00038">
    <property type="entry name" value="HTHLUXR"/>
</dbReference>